<evidence type="ECO:0000259" key="2">
    <source>
        <dbReference type="Pfam" id="PF02517"/>
    </source>
</evidence>
<organism evidence="3 5">
    <name type="scientific">Bacillus canaveralius</name>
    <dbReference type="NCBI Taxonomy" id="1403243"/>
    <lineage>
        <taxon>Bacteria</taxon>
        <taxon>Bacillati</taxon>
        <taxon>Bacillota</taxon>
        <taxon>Bacilli</taxon>
        <taxon>Bacillales</taxon>
        <taxon>Bacillaceae</taxon>
        <taxon>Bacillus</taxon>
    </lineage>
</organism>
<keyword evidence="6" id="KW-1185">Reference proteome</keyword>
<dbReference type="EMBL" id="PGVD01000046">
    <property type="protein sequence ID" value="PLR94726.1"/>
    <property type="molecule type" value="Genomic_DNA"/>
</dbReference>
<dbReference type="InterPro" id="IPR003675">
    <property type="entry name" value="Rce1/LyrA-like_dom"/>
</dbReference>
<evidence type="ECO:0000313" key="6">
    <source>
        <dbReference type="Proteomes" id="UP000235114"/>
    </source>
</evidence>
<gene>
    <name evidence="3" type="ORF">CU635_03950</name>
    <name evidence="4" type="ORF">CVD25_16095</name>
</gene>
<dbReference type="EMBL" id="PGVA01000005">
    <property type="protein sequence ID" value="PLR85613.1"/>
    <property type="molecule type" value="Genomic_DNA"/>
</dbReference>
<feature type="transmembrane region" description="Helical" evidence="1">
    <location>
        <begin position="7"/>
        <end position="25"/>
    </location>
</feature>
<protein>
    <recommendedName>
        <fullName evidence="2">CAAX prenyl protease 2/Lysostaphin resistance protein A-like domain-containing protein</fullName>
    </recommendedName>
</protein>
<evidence type="ECO:0000313" key="4">
    <source>
        <dbReference type="EMBL" id="PLR94726.1"/>
    </source>
</evidence>
<proteinExistence type="predicted"/>
<evidence type="ECO:0000256" key="1">
    <source>
        <dbReference type="SAM" id="Phobius"/>
    </source>
</evidence>
<keyword evidence="1" id="KW-1133">Transmembrane helix</keyword>
<dbReference type="GO" id="GO:0004175">
    <property type="term" value="F:endopeptidase activity"/>
    <property type="evidence" value="ECO:0007669"/>
    <property type="project" value="UniProtKB-ARBA"/>
</dbReference>
<feature type="transmembrane region" description="Helical" evidence="1">
    <location>
        <begin position="45"/>
        <end position="68"/>
    </location>
</feature>
<feature type="domain" description="CAAX prenyl protease 2/Lysostaphin resistance protein A-like" evidence="2">
    <location>
        <begin position="1"/>
        <end position="27"/>
    </location>
</feature>
<comment type="caution">
    <text evidence="3">The sequence shown here is derived from an EMBL/GenBank/DDBJ whole genome shotgun (WGS) entry which is preliminary data.</text>
</comment>
<accession>A0A2N5GQU9</accession>
<sequence>MGFLMGYLFYKTSNLWICIVWHTVWNSCLNVLTIQSAALANDSGLISISTNFFWVAFKIAVIVSMLLIRISSNVVTKTSLQSES</sequence>
<dbReference type="Pfam" id="PF02517">
    <property type="entry name" value="Rce1-like"/>
    <property type="match status" value="1"/>
</dbReference>
<keyword evidence="1" id="KW-0472">Membrane</keyword>
<reference evidence="4 6" key="2">
    <citation type="submission" date="2017-12" db="EMBL/GenBank/DDBJ databases">
        <title>Comparative Functional Genomics of Dry Heat Resistant strains isolated from the Viking Spacecraft.</title>
        <authorList>
            <person name="Seuylemezian A."/>
            <person name="Cooper K."/>
            <person name="Vaishampayan P."/>
        </authorList>
    </citation>
    <scope>NUCLEOTIDE SEQUENCE [LARGE SCALE GENOMIC DNA]</scope>
    <source>
        <strain evidence="4 6">ATCC 29669</strain>
    </source>
</reference>
<reference evidence="3 5" key="1">
    <citation type="submission" date="2017-11" db="EMBL/GenBank/DDBJ databases">
        <title>Comparitive Functional Genomics of Dry Heat Resistant strains isolated from the Viking Spacecraft.</title>
        <authorList>
            <person name="Seuylemezian A."/>
            <person name="Cooper K."/>
            <person name="Vaishampayan P."/>
        </authorList>
    </citation>
    <scope>NUCLEOTIDE SEQUENCE [LARGE SCALE GENOMIC DNA]</scope>
    <source>
        <strain evidence="3 5">M4.6</strain>
    </source>
</reference>
<dbReference type="OrthoDB" id="9777755at2"/>
<dbReference type="AlphaFoldDB" id="A0A2N5GQU9"/>
<evidence type="ECO:0000313" key="3">
    <source>
        <dbReference type="EMBL" id="PLR85613.1"/>
    </source>
</evidence>
<dbReference type="Proteomes" id="UP000234951">
    <property type="component" value="Unassembled WGS sequence"/>
</dbReference>
<dbReference type="Proteomes" id="UP000235114">
    <property type="component" value="Unassembled WGS sequence"/>
</dbReference>
<dbReference type="GO" id="GO:0080120">
    <property type="term" value="P:CAAX-box protein maturation"/>
    <property type="evidence" value="ECO:0007669"/>
    <property type="project" value="UniProtKB-ARBA"/>
</dbReference>
<keyword evidence="1" id="KW-0812">Transmembrane</keyword>
<evidence type="ECO:0000313" key="5">
    <source>
        <dbReference type="Proteomes" id="UP000234951"/>
    </source>
</evidence>
<name>A0A2N5GQU9_9BACI</name>